<dbReference type="InterPro" id="IPR001368">
    <property type="entry name" value="TNFR/NGFR_Cys_rich_reg"/>
</dbReference>
<dbReference type="PROSITE" id="PS50050">
    <property type="entry name" value="TNFR_NGFR_2"/>
    <property type="match status" value="1"/>
</dbReference>
<dbReference type="SMART" id="SM00208">
    <property type="entry name" value="TNFR"/>
    <property type="match status" value="4"/>
</dbReference>
<dbReference type="PROSITE" id="PS00652">
    <property type="entry name" value="TNFR_NGFR_1"/>
    <property type="match status" value="1"/>
</dbReference>
<dbReference type="Pfam" id="PF00020">
    <property type="entry name" value="TNFR_c6"/>
    <property type="match status" value="3"/>
</dbReference>
<dbReference type="SUPFAM" id="SSF57586">
    <property type="entry name" value="TNF receptor-like"/>
    <property type="match status" value="3"/>
</dbReference>
<feature type="signal peptide" evidence="2">
    <location>
        <begin position="1"/>
        <end position="15"/>
    </location>
</feature>
<evidence type="ECO:0000313" key="4">
    <source>
        <dbReference type="Ensembl" id="ENSSAUP00010055526.1"/>
    </source>
</evidence>
<feature type="disulfide bond" evidence="1">
    <location>
        <begin position="60"/>
        <end position="75"/>
    </location>
</feature>
<keyword evidence="2" id="KW-0732">Signal</keyword>
<reference evidence="4" key="2">
    <citation type="submission" date="2025-08" db="UniProtKB">
        <authorList>
            <consortium name="Ensembl"/>
        </authorList>
    </citation>
    <scope>IDENTIFICATION</scope>
</reference>
<gene>
    <name evidence="4" type="primary">LOC115585210</name>
</gene>
<comment type="caution">
    <text evidence="1">Lacks conserved residue(s) required for the propagation of feature annotation.</text>
</comment>
<dbReference type="AlphaFoldDB" id="A0A671Y338"/>
<dbReference type="Gene3D" id="2.10.50.10">
    <property type="entry name" value="Tumor Necrosis Factor Receptor, subunit A, domain 2"/>
    <property type="match status" value="3"/>
</dbReference>
<dbReference type="GO" id="GO:0007165">
    <property type="term" value="P:signal transduction"/>
    <property type="evidence" value="ECO:0007669"/>
    <property type="project" value="InterPro"/>
</dbReference>
<dbReference type="FunFam" id="2.10.50.10:FF:000007">
    <property type="entry name" value="TNF receptor superfamily member 14"/>
    <property type="match status" value="1"/>
</dbReference>
<dbReference type="OMA" id="CHEGTVV"/>
<dbReference type="Ensembl" id="ENSSAUT00010058341.1">
    <property type="protein sequence ID" value="ENSSAUP00010055526.1"/>
    <property type="gene ID" value="ENSSAUG00010022843.1"/>
</dbReference>
<reference evidence="4" key="1">
    <citation type="submission" date="2021-04" db="EMBL/GenBank/DDBJ databases">
        <authorList>
            <consortium name="Wellcome Sanger Institute Data Sharing"/>
        </authorList>
    </citation>
    <scope>NUCLEOTIDE SEQUENCE [LARGE SCALE GENOMIC DNA]</scope>
</reference>
<dbReference type="PRINTS" id="PR01680">
    <property type="entry name" value="TNFACTORR6"/>
</dbReference>
<dbReference type="GO" id="GO:0009897">
    <property type="term" value="C:external side of plasma membrane"/>
    <property type="evidence" value="ECO:0007669"/>
    <property type="project" value="TreeGrafter"/>
</dbReference>
<dbReference type="GO" id="GO:0050830">
    <property type="term" value="P:defense response to Gram-positive bacterium"/>
    <property type="evidence" value="ECO:0007669"/>
    <property type="project" value="TreeGrafter"/>
</dbReference>
<keyword evidence="5" id="KW-1185">Reference proteome</keyword>
<reference evidence="4" key="3">
    <citation type="submission" date="2025-09" db="UniProtKB">
        <authorList>
            <consortium name="Ensembl"/>
        </authorList>
    </citation>
    <scope>IDENTIFICATION</scope>
</reference>
<keyword evidence="1" id="KW-1015">Disulfide bond</keyword>
<dbReference type="InterPro" id="IPR008063">
    <property type="entry name" value="Fas_rcpt"/>
</dbReference>
<dbReference type="GO" id="GO:0046642">
    <property type="term" value="P:negative regulation of alpha-beta T cell proliferation"/>
    <property type="evidence" value="ECO:0007669"/>
    <property type="project" value="TreeGrafter"/>
</dbReference>
<feature type="repeat" description="TNFR-Cys" evidence="1">
    <location>
        <begin position="59"/>
        <end position="101"/>
    </location>
</feature>
<sequence>MFLVFFLLQHCYVAAFTIPTLGCRSKEYTTREGQCCPKCHEGTVVRKDCTAQSGTGCSPCDNGTFMNLPNGLSKCFPCTFCDQGHGLLVHQECTATSDTHCGVLPGYFCSILAEDAGCSLAVKHSRCDAGQRIKEPGTSRSDTVCEPCKSGYFSKDGVNCTAWTNCSEAQVKLREGSMSSDVVCGSASRNHYCSIFVFVLPPFPLMTALLTLDILSCSSLSSQRC</sequence>
<dbReference type="PANTHER" id="PTHR46838:SF1">
    <property type="entry name" value="TUMOR NECROSIS FACTOR RECEPTOR SUPERFAMILY MEMBER 14"/>
    <property type="match status" value="1"/>
</dbReference>
<evidence type="ECO:0000259" key="3">
    <source>
        <dbReference type="PROSITE" id="PS50050"/>
    </source>
</evidence>
<dbReference type="PANTHER" id="PTHR46838">
    <property type="entry name" value="TUMOR NECROSIS FACTOR RECEPTOR SUPERFAMILY MEMBER 14"/>
    <property type="match status" value="1"/>
</dbReference>
<dbReference type="GeneTree" id="ENSGT00950000183126"/>
<dbReference type="GO" id="GO:0050829">
    <property type="term" value="P:defense response to Gram-negative bacterium"/>
    <property type="evidence" value="ECO:0007669"/>
    <property type="project" value="TreeGrafter"/>
</dbReference>
<protein>
    <recommendedName>
        <fullName evidence="3">TNFR-Cys domain-containing protein</fullName>
    </recommendedName>
</protein>
<name>A0A671Y338_SPAAU</name>
<feature type="domain" description="TNFR-Cys" evidence="3">
    <location>
        <begin position="59"/>
        <end position="101"/>
    </location>
</feature>
<dbReference type="Proteomes" id="UP000472265">
    <property type="component" value="Chromosome 7"/>
</dbReference>
<evidence type="ECO:0000313" key="5">
    <source>
        <dbReference type="Proteomes" id="UP000472265"/>
    </source>
</evidence>
<accession>A0A671Y338</accession>
<organism evidence="4 5">
    <name type="scientific">Sparus aurata</name>
    <name type="common">Gilthead sea bream</name>
    <dbReference type="NCBI Taxonomy" id="8175"/>
    <lineage>
        <taxon>Eukaryota</taxon>
        <taxon>Metazoa</taxon>
        <taxon>Chordata</taxon>
        <taxon>Craniata</taxon>
        <taxon>Vertebrata</taxon>
        <taxon>Euteleostomi</taxon>
        <taxon>Actinopterygii</taxon>
        <taxon>Neopterygii</taxon>
        <taxon>Teleostei</taxon>
        <taxon>Neoteleostei</taxon>
        <taxon>Acanthomorphata</taxon>
        <taxon>Eupercaria</taxon>
        <taxon>Spariformes</taxon>
        <taxon>Sparidae</taxon>
        <taxon>Sparus</taxon>
    </lineage>
</organism>
<dbReference type="GO" id="GO:0004888">
    <property type="term" value="F:transmembrane signaling receptor activity"/>
    <property type="evidence" value="ECO:0007669"/>
    <property type="project" value="InterPro"/>
</dbReference>
<dbReference type="GO" id="GO:0006955">
    <property type="term" value="P:immune response"/>
    <property type="evidence" value="ECO:0007669"/>
    <property type="project" value="InterPro"/>
</dbReference>
<dbReference type="InParanoid" id="A0A671Y338"/>
<dbReference type="GO" id="GO:2000406">
    <property type="term" value="P:positive regulation of T cell migration"/>
    <property type="evidence" value="ECO:0007669"/>
    <property type="project" value="TreeGrafter"/>
</dbReference>
<feature type="chain" id="PRO_5025627743" description="TNFR-Cys domain-containing protein" evidence="2">
    <location>
        <begin position="16"/>
        <end position="225"/>
    </location>
</feature>
<proteinExistence type="predicted"/>
<evidence type="ECO:0000256" key="2">
    <source>
        <dbReference type="SAM" id="SignalP"/>
    </source>
</evidence>
<dbReference type="GO" id="GO:0002720">
    <property type="term" value="P:positive regulation of cytokine production involved in immune response"/>
    <property type="evidence" value="ECO:0007669"/>
    <property type="project" value="TreeGrafter"/>
</dbReference>
<dbReference type="GO" id="GO:0006915">
    <property type="term" value="P:apoptotic process"/>
    <property type="evidence" value="ECO:0007669"/>
    <property type="project" value="InterPro"/>
</dbReference>
<evidence type="ECO:0000256" key="1">
    <source>
        <dbReference type="PROSITE-ProRule" id="PRU00206"/>
    </source>
</evidence>